<dbReference type="RefSeq" id="WP_132296032.1">
    <property type="nucleotide sequence ID" value="NZ_SKBM01000036.1"/>
</dbReference>
<dbReference type="InterPro" id="IPR050678">
    <property type="entry name" value="DNA_Partitioning_ATPase"/>
</dbReference>
<sequence length="179" mass="19081">MPEIRVTESDGERLLPDLRAAQAEARLVIIDLEGSANQAMLYAAGKSDLVLVPAQPSRFDVVEAVKTVGVVRQAADLVGRDILYRVVLSRTPVLRQRVADHSRTQFKKAGLPLLSVELVQRTAFQTMTYTGEPPFRQDPAGGAAANVEALVDEVAGLLGLALPLPGEGEGRAVAETAEA</sequence>
<dbReference type="EMBL" id="SKBM01000036">
    <property type="protein sequence ID" value="TCZ53900.1"/>
    <property type="molecule type" value="Genomic_DNA"/>
</dbReference>
<dbReference type="Proteomes" id="UP000295023">
    <property type="component" value="Unassembled WGS sequence"/>
</dbReference>
<dbReference type="InterPro" id="IPR027417">
    <property type="entry name" value="P-loop_NTPase"/>
</dbReference>
<gene>
    <name evidence="1" type="ORF">EXY23_24140</name>
</gene>
<accession>A0A4R4D554</accession>
<dbReference type="AlphaFoldDB" id="A0A4R4D554"/>
<dbReference type="PANTHER" id="PTHR13696:SF96">
    <property type="entry name" value="COBQ_COBB_MIND_PARA NUCLEOTIDE BINDING DOMAIN-CONTAINING PROTEIN"/>
    <property type="match status" value="1"/>
</dbReference>
<name>A0A4R4D554_9PROT</name>
<reference evidence="1 2" key="1">
    <citation type="submission" date="2019-03" db="EMBL/GenBank/DDBJ databases">
        <title>Paracraurococcus aquatilis NE82 genome sequence.</title>
        <authorList>
            <person name="Zhao Y."/>
            <person name="Du Z."/>
        </authorList>
    </citation>
    <scope>NUCLEOTIDE SEQUENCE [LARGE SCALE GENOMIC DNA]</scope>
    <source>
        <strain evidence="1 2">NE82</strain>
    </source>
</reference>
<evidence type="ECO:0000313" key="2">
    <source>
        <dbReference type="Proteomes" id="UP000295023"/>
    </source>
</evidence>
<keyword evidence="2" id="KW-1185">Reference proteome</keyword>
<dbReference type="SUPFAM" id="SSF52540">
    <property type="entry name" value="P-loop containing nucleoside triphosphate hydrolases"/>
    <property type="match status" value="1"/>
</dbReference>
<dbReference type="PANTHER" id="PTHR13696">
    <property type="entry name" value="P-LOOP CONTAINING NUCLEOSIDE TRIPHOSPHATE HYDROLASE"/>
    <property type="match status" value="1"/>
</dbReference>
<protein>
    <submittedName>
        <fullName evidence="1">ParA family protein</fullName>
    </submittedName>
</protein>
<organism evidence="1 2">
    <name type="scientific">Roseicella aquatilis</name>
    <dbReference type="NCBI Taxonomy" id="2527868"/>
    <lineage>
        <taxon>Bacteria</taxon>
        <taxon>Pseudomonadati</taxon>
        <taxon>Pseudomonadota</taxon>
        <taxon>Alphaproteobacteria</taxon>
        <taxon>Acetobacterales</taxon>
        <taxon>Roseomonadaceae</taxon>
        <taxon>Roseicella</taxon>
    </lineage>
</organism>
<dbReference type="OrthoDB" id="113462at2"/>
<dbReference type="Gene3D" id="3.40.50.300">
    <property type="entry name" value="P-loop containing nucleotide triphosphate hydrolases"/>
    <property type="match status" value="1"/>
</dbReference>
<proteinExistence type="predicted"/>
<comment type="caution">
    <text evidence="1">The sequence shown here is derived from an EMBL/GenBank/DDBJ whole genome shotgun (WGS) entry which is preliminary data.</text>
</comment>
<evidence type="ECO:0000313" key="1">
    <source>
        <dbReference type="EMBL" id="TCZ53900.1"/>
    </source>
</evidence>